<protein>
    <submittedName>
        <fullName evidence="2">Uncharacterized protein</fullName>
    </submittedName>
</protein>
<reference evidence="2 3" key="1">
    <citation type="submission" date="2017-05" db="EMBL/GenBank/DDBJ databases">
        <title>Genomic insights into alkan degradation activity of Oleiphilus messinensis.</title>
        <authorList>
            <person name="Kozyavkin S.A."/>
            <person name="Slesarev A.I."/>
            <person name="Golyshin P.N."/>
            <person name="Korzhenkov A."/>
            <person name="Golyshina O.N."/>
            <person name="Toshchakov S.V."/>
        </authorList>
    </citation>
    <scope>NUCLEOTIDE SEQUENCE [LARGE SCALE GENOMIC DNA]</scope>
    <source>
        <strain evidence="2 3">ME102</strain>
    </source>
</reference>
<keyword evidence="1" id="KW-0472">Membrane</keyword>
<feature type="transmembrane region" description="Helical" evidence="1">
    <location>
        <begin position="66"/>
        <end position="85"/>
    </location>
</feature>
<organism evidence="2 3">
    <name type="scientific">Oleiphilus messinensis</name>
    <dbReference type="NCBI Taxonomy" id="141451"/>
    <lineage>
        <taxon>Bacteria</taxon>
        <taxon>Pseudomonadati</taxon>
        <taxon>Pseudomonadota</taxon>
        <taxon>Gammaproteobacteria</taxon>
        <taxon>Oceanospirillales</taxon>
        <taxon>Oleiphilaceae</taxon>
        <taxon>Oleiphilus</taxon>
    </lineage>
</organism>
<feature type="transmembrane region" description="Helical" evidence="1">
    <location>
        <begin position="9"/>
        <end position="28"/>
    </location>
</feature>
<gene>
    <name evidence="2" type="ORF">OLMES_3923</name>
</gene>
<dbReference type="Proteomes" id="UP000196027">
    <property type="component" value="Chromosome"/>
</dbReference>
<dbReference type="RefSeq" id="WP_087462783.1">
    <property type="nucleotide sequence ID" value="NZ_CP021425.1"/>
</dbReference>
<proteinExistence type="predicted"/>
<feature type="transmembrane region" description="Helical" evidence="1">
    <location>
        <begin position="40"/>
        <end position="59"/>
    </location>
</feature>
<accession>A0A1Y0IEZ3</accession>
<keyword evidence="3" id="KW-1185">Reference proteome</keyword>
<keyword evidence="1" id="KW-0812">Transmembrane</keyword>
<evidence type="ECO:0000256" key="1">
    <source>
        <dbReference type="SAM" id="Phobius"/>
    </source>
</evidence>
<name>A0A1Y0IEZ3_9GAMM</name>
<dbReference type="EMBL" id="CP021425">
    <property type="protein sequence ID" value="ARU57943.1"/>
    <property type="molecule type" value="Genomic_DNA"/>
</dbReference>
<dbReference type="AlphaFoldDB" id="A0A1Y0IEZ3"/>
<sequence length="269" mass="30290">MDVAHSTKIFIGSIFGMFGVVLFPYIQFLHELQTITFESFILLAGVCILTPVILSAVYLKKISPDFAFLGPVLFIGLSLVSLMWGSQIKDYMSLKAGFFDSEAGELAEPPLLNNAAPHFFRDAGVAFSLNSAWISKQHPVLGYEYFVLENDNERQAEIRPTCAHGSNKGLAEWVLALGVSGSQDSKPKQCFLWRDDFRACWIEDAQDDTWPFRYRFISENRAIPQSFQFDLVTNKYDPSALSDFRELLRSINITPIAPNPNCVIISAWL</sequence>
<evidence type="ECO:0000313" key="3">
    <source>
        <dbReference type="Proteomes" id="UP000196027"/>
    </source>
</evidence>
<dbReference type="KEGG" id="ome:OLMES_3923"/>
<evidence type="ECO:0000313" key="2">
    <source>
        <dbReference type="EMBL" id="ARU57943.1"/>
    </source>
</evidence>
<keyword evidence="1" id="KW-1133">Transmembrane helix</keyword>